<reference evidence="1 2" key="1">
    <citation type="submission" date="2018-02" db="EMBL/GenBank/DDBJ databases">
        <title>Lelliotia aquatilis sp. nov., isolated from drinking water.</title>
        <authorList>
            <person name="Kaempfer P."/>
            <person name="Glaeser S."/>
            <person name="Exner M."/>
            <person name="Doijad S."/>
            <person name="Chakraborty T."/>
        </authorList>
    </citation>
    <scope>NUCLEOTIDE SEQUENCE [LARGE SCALE GENOMIC DNA]</scope>
    <source>
        <strain evidence="1 2">6331-17</strain>
    </source>
</reference>
<sequence length="71" mass="8049">MKFEVENITPFDNANGQATTGKVYIYLDEDFNSTISVQVKIPLDMNKTLEQTKEDLISEAKLLLKKVVNTI</sequence>
<evidence type="ECO:0000313" key="2">
    <source>
        <dbReference type="Proteomes" id="UP000237025"/>
    </source>
</evidence>
<dbReference type="RefSeq" id="WP_103948507.1">
    <property type="nucleotide sequence ID" value="NZ_PQVT01000004.1"/>
</dbReference>
<comment type="caution">
    <text evidence="1">The sequence shown here is derived from an EMBL/GenBank/DDBJ whole genome shotgun (WGS) entry which is preliminary data.</text>
</comment>
<gene>
    <name evidence="1" type="ORF">C3712_08490</name>
</gene>
<dbReference type="EMBL" id="PQVW01000004">
    <property type="protein sequence ID" value="POZ24232.1"/>
    <property type="molecule type" value="Genomic_DNA"/>
</dbReference>
<organism evidence="1 2">
    <name type="scientific">Lelliottia aquatilis</name>
    <dbReference type="NCBI Taxonomy" id="2080838"/>
    <lineage>
        <taxon>Bacteria</taxon>
        <taxon>Pseudomonadati</taxon>
        <taxon>Pseudomonadota</taxon>
        <taxon>Gammaproteobacteria</taxon>
        <taxon>Enterobacterales</taxon>
        <taxon>Enterobacteriaceae</taxon>
        <taxon>Lelliottia</taxon>
    </lineage>
</organism>
<dbReference type="Proteomes" id="UP000237025">
    <property type="component" value="Unassembled WGS sequence"/>
</dbReference>
<keyword evidence="2" id="KW-1185">Reference proteome</keyword>
<proteinExistence type="predicted"/>
<name>A0ABX5A469_9ENTR</name>
<accession>A0ABX5A469</accession>
<evidence type="ECO:0000313" key="1">
    <source>
        <dbReference type="EMBL" id="POZ24232.1"/>
    </source>
</evidence>
<protein>
    <submittedName>
        <fullName evidence="1">Uncharacterized protein</fullName>
    </submittedName>
</protein>